<dbReference type="InterPro" id="IPR011611">
    <property type="entry name" value="PfkB_dom"/>
</dbReference>
<sequence length="352" mass="38129">MDQHVINVPSDSHPVFVSLGMTILDEIRFSHQNTVYDVPGGSGLFAVLGARLFKPTTKATDVGCIVAAGCDLPKPLLSLLQSWRLTLLVLHDADKPCTRGLLEYLDDGFGGRRFSYTTTPLRPSTIQLADSGLLHAKSFHFLALPEDLESQVTTLLRLRKEQGIAERPLIVWEPAPMGCDLVRLESHLKACALVDVFSPNHIELDHLFNGKNEADIEFSPSTTEAQTKRFLEEGIGPNQEGVAVIRSGYHGALVLSKNGKAEWLPAYYGKNDDKVVDATGAGNAFLGGFAVALHETKDPREAGLRGSVAASYAIEQFGPPKLTASTSSSGELWNGSDVLLRLQDLKARASKA</sequence>
<dbReference type="STRING" id="363999.A0A439DFN1"/>
<dbReference type="Pfam" id="PF00294">
    <property type="entry name" value="PfkB"/>
    <property type="match status" value="1"/>
</dbReference>
<dbReference type="PANTHER" id="PTHR47098">
    <property type="entry name" value="PROTEIN MAK32"/>
    <property type="match status" value="1"/>
</dbReference>
<feature type="domain" description="Carbohydrate kinase PfkB" evidence="1">
    <location>
        <begin position="114"/>
        <end position="319"/>
    </location>
</feature>
<evidence type="ECO:0000313" key="3">
    <source>
        <dbReference type="Proteomes" id="UP000286045"/>
    </source>
</evidence>
<dbReference type="Proteomes" id="UP000286045">
    <property type="component" value="Unassembled WGS sequence"/>
</dbReference>
<dbReference type="Gene3D" id="3.40.1190.20">
    <property type="match status" value="1"/>
</dbReference>
<name>A0A439DFN1_9PEZI</name>
<comment type="caution">
    <text evidence="2">The sequence shown here is derived from an EMBL/GenBank/DDBJ whole genome shotgun (WGS) entry which is preliminary data.</text>
</comment>
<keyword evidence="3" id="KW-1185">Reference proteome</keyword>
<organism evidence="2 3">
    <name type="scientific">Xylaria grammica</name>
    <dbReference type="NCBI Taxonomy" id="363999"/>
    <lineage>
        <taxon>Eukaryota</taxon>
        <taxon>Fungi</taxon>
        <taxon>Dikarya</taxon>
        <taxon>Ascomycota</taxon>
        <taxon>Pezizomycotina</taxon>
        <taxon>Sordariomycetes</taxon>
        <taxon>Xylariomycetidae</taxon>
        <taxon>Xylariales</taxon>
        <taxon>Xylariaceae</taxon>
        <taxon>Xylaria</taxon>
    </lineage>
</organism>
<evidence type="ECO:0000259" key="1">
    <source>
        <dbReference type="Pfam" id="PF00294"/>
    </source>
</evidence>
<dbReference type="PANTHER" id="PTHR47098:SF1">
    <property type="entry name" value="PFKB FAMILY CARBOHYDRATE KINASE SUPERFAMILY (AFU_ORTHOLOGUE AFUA_4G09500)"/>
    <property type="match status" value="1"/>
</dbReference>
<gene>
    <name evidence="2" type="ORF">EKO27_g1916</name>
</gene>
<dbReference type="InterPro" id="IPR029056">
    <property type="entry name" value="Ribokinase-like"/>
</dbReference>
<dbReference type="AlphaFoldDB" id="A0A439DFN1"/>
<dbReference type="SUPFAM" id="SSF53613">
    <property type="entry name" value="Ribokinase-like"/>
    <property type="match status" value="1"/>
</dbReference>
<accession>A0A439DFN1</accession>
<proteinExistence type="predicted"/>
<evidence type="ECO:0000313" key="2">
    <source>
        <dbReference type="EMBL" id="RWA13189.1"/>
    </source>
</evidence>
<reference evidence="2 3" key="1">
    <citation type="submission" date="2018-12" db="EMBL/GenBank/DDBJ databases">
        <title>Draft genome sequence of Xylaria grammica IHI A82.</title>
        <authorList>
            <person name="Buettner E."/>
            <person name="Kellner H."/>
        </authorList>
    </citation>
    <scope>NUCLEOTIDE SEQUENCE [LARGE SCALE GENOMIC DNA]</scope>
    <source>
        <strain evidence="2 3">IHI A82</strain>
    </source>
</reference>
<dbReference type="EMBL" id="RYZI01000032">
    <property type="protein sequence ID" value="RWA13189.1"/>
    <property type="molecule type" value="Genomic_DNA"/>
</dbReference>
<protein>
    <recommendedName>
        <fullName evidence="1">Carbohydrate kinase PfkB domain-containing protein</fullName>
    </recommendedName>
</protein>